<dbReference type="Pfam" id="PF01478">
    <property type="entry name" value="Peptidase_A24"/>
    <property type="match status" value="1"/>
</dbReference>
<dbReference type="InterPro" id="IPR000045">
    <property type="entry name" value="Prepilin_IV_endopep_pep"/>
</dbReference>
<evidence type="ECO:0000259" key="7">
    <source>
        <dbReference type="Pfam" id="PF01478"/>
    </source>
</evidence>
<keyword evidence="3 6" id="KW-0812">Transmembrane</keyword>
<keyword evidence="2" id="KW-1003">Cell membrane</keyword>
<sequence length="157" mass="17482">MQDFFYWISLAALMALLGWTVISDIRSRRIPNWLTLAVAGLAIVFWAAQPVPFPDMMGMQLLLAIAVAVIFFPFWWLGWMGGGDWKLQAALALWLPLAPLLEMFVWIAVVGFFVTLIAWGVHRRQRAKGPVRTPYGVAIAIGAAIVTGEPIINQFLA</sequence>
<feature type="domain" description="Prepilin type IV endopeptidase peptidase" evidence="7">
    <location>
        <begin position="12"/>
        <end position="115"/>
    </location>
</feature>
<feature type="transmembrane region" description="Helical" evidence="6">
    <location>
        <begin position="133"/>
        <end position="152"/>
    </location>
</feature>
<evidence type="ECO:0000256" key="4">
    <source>
        <dbReference type="ARBA" id="ARBA00022989"/>
    </source>
</evidence>
<feature type="transmembrane region" description="Helical" evidence="6">
    <location>
        <begin position="30"/>
        <end position="48"/>
    </location>
</feature>
<reference evidence="8 9" key="1">
    <citation type="submission" date="2021-04" db="EMBL/GenBank/DDBJ databases">
        <authorList>
            <person name="Pira H."/>
            <person name="Risdian C."/>
            <person name="Wink J."/>
        </authorList>
    </citation>
    <scope>NUCLEOTIDE SEQUENCE [LARGE SCALE GENOMIC DNA]</scope>
    <source>
        <strain evidence="8 9">WHA3</strain>
    </source>
</reference>
<dbReference type="EC" id="3.4.23.43" evidence="8"/>
<dbReference type="InterPro" id="IPR052218">
    <property type="entry name" value="Preflagellin_Peptidase"/>
</dbReference>
<evidence type="ECO:0000256" key="3">
    <source>
        <dbReference type="ARBA" id="ARBA00022692"/>
    </source>
</evidence>
<evidence type="ECO:0000256" key="2">
    <source>
        <dbReference type="ARBA" id="ARBA00022475"/>
    </source>
</evidence>
<evidence type="ECO:0000256" key="6">
    <source>
        <dbReference type="SAM" id="Phobius"/>
    </source>
</evidence>
<protein>
    <submittedName>
        <fullName evidence="8">Prepilin peptidase</fullName>
        <ecNumber evidence="8">3.4.23.43</ecNumber>
    </submittedName>
</protein>
<evidence type="ECO:0000256" key="5">
    <source>
        <dbReference type="ARBA" id="ARBA00023136"/>
    </source>
</evidence>
<dbReference type="GO" id="GO:0004190">
    <property type="term" value="F:aspartic-type endopeptidase activity"/>
    <property type="evidence" value="ECO:0007669"/>
    <property type="project" value="UniProtKB-EC"/>
</dbReference>
<proteinExistence type="predicted"/>
<dbReference type="Proteomes" id="UP000722336">
    <property type="component" value="Unassembled WGS sequence"/>
</dbReference>
<evidence type="ECO:0000256" key="1">
    <source>
        <dbReference type="ARBA" id="ARBA00004651"/>
    </source>
</evidence>
<gene>
    <name evidence="8" type="ORF">KCG44_00465</name>
</gene>
<keyword evidence="9" id="KW-1185">Reference proteome</keyword>
<keyword evidence="8" id="KW-0378">Hydrolase</keyword>
<evidence type="ECO:0000313" key="8">
    <source>
        <dbReference type="EMBL" id="MBV7255248.1"/>
    </source>
</evidence>
<accession>A0ABS6SA40</accession>
<name>A0ABS6SA40_9SPHN</name>
<dbReference type="RefSeq" id="WP_218443521.1">
    <property type="nucleotide sequence ID" value="NZ_JAGSPA010000001.1"/>
</dbReference>
<dbReference type="PANTHER" id="PTHR36506">
    <property type="entry name" value="PREFLAGELLIN PEPTIDASE"/>
    <property type="match status" value="1"/>
</dbReference>
<organism evidence="8 9">
    <name type="scientific">Pacificimonas pallii</name>
    <dbReference type="NCBI Taxonomy" id="2827236"/>
    <lineage>
        <taxon>Bacteria</taxon>
        <taxon>Pseudomonadati</taxon>
        <taxon>Pseudomonadota</taxon>
        <taxon>Alphaproteobacteria</taxon>
        <taxon>Sphingomonadales</taxon>
        <taxon>Sphingosinicellaceae</taxon>
        <taxon>Pacificimonas</taxon>
    </lineage>
</organism>
<feature type="transmembrane region" description="Helical" evidence="6">
    <location>
        <begin position="60"/>
        <end position="79"/>
    </location>
</feature>
<comment type="caution">
    <text evidence="8">The sequence shown here is derived from an EMBL/GenBank/DDBJ whole genome shotgun (WGS) entry which is preliminary data.</text>
</comment>
<comment type="subcellular location">
    <subcellularLocation>
        <location evidence="1">Cell membrane</location>
        <topology evidence="1">Multi-pass membrane protein</topology>
    </subcellularLocation>
</comment>
<feature type="transmembrane region" description="Helical" evidence="6">
    <location>
        <begin position="6"/>
        <end position="23"/>
    </location>
</feature>
<dbReference type="EMBL" id="JAGSPA010000001">
    <property type="protein sequence ID" value="MBV7255248.1"/>
    <property type="molecule type" value="Genomic_DNA"/>
</dbReference>
<keyword evidence="4 6" id="KW-1133">Transmembrane helix</keyword>
<dbReference type="PANTHER" id="PTHR36506:SF1">
    <property type="entry name" value="PREFLAGELLIN PEPTIDASE"/>
    <property type="match status" value="1"/>
</dbReference>
<evidence type="ECO:0000313" key="9">
    <source>
        <dbReference type="Proteomes" id="UP000722336"/>
    </source>
</evidence>
<feature type="transmembrane region" description="Helical" evidence="6">
    <location>
        <begin position="91"/>
        <end position="121"/>
    </location>
</feature>
<keyword evidence="5 6" id="KW-0472">Membrane</keyword>